<organism evidence="3 4">
    <name type="scientific">Tetrahymena thermophila (strain SB210)</name>
    <dbReference type="NCBI Taxonomy" id="312017"/>
    <lineage>
        <taxon>Eukaryota</taxon>
        <taxon>Sar</taxon>
        <taxon>Alveolata</taxon>
        <taxon>Ciliophora</taxon>
        <taxon>Intramacronucleata</taxon>
        <taxon>Oligohymenophorea</taxon>
        <taxon>Hymenostomatida</taxon>
        <taxon>Tetrahymenina</taxon>
        <taxon>Tetrahymenidae</taxon>
        <taxon>Tetrahymena</taxon>
    </lineage>
</organism>
<feature type="compositionally biased region" description="Low complexity" evidence="1">
    <location>
        <begin position="380"/>
        <end position="401"/>
    </location>
</feature>
<protein>
    <submittedName>
        <fullName evidence="3">Animal growth factor-like EGF protein</fullName>
    </submittedName>
</protein>
<dbReference type="eggNOG" id="ENOG502SU8Y">
    <property type="taxonomic scope" value="Eukaryota"/>
</dbReference>
<feature type="signal peptide" evidence="2">
    <location>
        <begin position="1"/>
        <end position="17"/>
    </location>
</feature>
<feature type="chain" id="PRO_5004201691" evidence="2">
    <location>
        <begin position="18"/>
        <end position="436"/>
    </location>
</feature>
<dbReference type="AlphaFoldDB" id="Q23JR9"/>
<dbReference type="GeneID" id="7838082"/>
<dbReference type="SMART" id="SM01411">
    <property type="entry name" value="Ephrin_rec_like"/>
    <property type="match status" value="3"/>
</dbReference>
<gene>
    <name evidence="3" type="ORF">TTHERM_00861680</name>
</gene>
<dbReference type="KEGG" id="tet:TTHERM_00861680"/>
<proteinExistence type="predicted"/>
<name>Q23JR9_TETTS</name>
<reference evidence="4" key="1">
    <citation type="journal article" date="2006" name="PLoS Biol.">
        <title>Macronuclear genome sequence of the ciliate Tetrahymena thermophila, a model eukaryote.</title>
        <authorList>
            <person name="Eisen J.A."/>
            <person name="Coyne R.S."/>
            <person name="Wu M."/>
            <person name="Wu D."/>
            <person name="Thiagarajan M."/>
            <person name="Wortman J.R."/>
            <person name="Badger J.H."/>
            <person name="Ren Q."/>
            <person name="Amedeo P."/>
            <person name="Jones K.M."/>
            <person name="Tallon L.J."/>
            <person name="Delcher A.L."/>
            <person name="Salzberg S.L."/>
            <person name="Silva J.C."/>
            <person name="Haas B.J."/>
            <person name="Majoros W.H."/>
            <person name="Farzad M."/>
            <person name="Carlton J.M."/>
            <person name="Smith R.K. Jr."/>
            <person name="Garg J."/>
            <person name="Pearlman R.E."/>
            <person name="Karrer K.M."/>
            <person name="Sun L."/>
            <person name="Manning G."/>
            <person name="Elde N.C."/>
            <person name="Turkewitz A.P."/>
            <person name="Asai D.J."/>
            <person name="Wilkes D.E."/>
            <person name="Wang Y."/>
            <person name="Cai H."/>
            <person name="Collins K."/>
            <person name="Stewart B.A."/>
            <person name="Lee S.R."/>
            <person name="Wilamowska K."/>
            <person name="Weinberg Z."/>
            <person name="Ruzzo W.L."/>
            <person name="Wloga D."/>
            <person name="Gaertig J."/>
            <person name="Frankel J."/>
            <person name="Tsao C.-C."/>
            <person name="Gorovsky M.A."/>
            <person name="Keeling P.J."/>
            <person name="Waller R.F."/>
            <person name="Patron N.J."/>
            <person name="Cherry J.M."/>
            <person name="Stover N.A."/>
            <person name="Krieger C.J."/>
            <person name="del Toro C."/>
            <person name="Ryder H.F."/>
            <person name="Williamson S.C."/>
            <person name="Barbeau R.A."/>
            <person name="Hamilton E.P."/>
            <person name="Orias E."/>
        </authorList>
    </citation>
    <scope>NUCLEOTIDE SEQUENCE [LARGE SCALE GENOMIC DNA]</scope>
    <source>
        <strain evidence="4">SB210</strain>
    </source>
</reference>
<keyword evidence="4" id="KW-1185">Reference proteome</keyword>
<evidence type="ECO:0000313" key="4">
    <source>
        <dbReference type="Proteomes" id="UP000009168"/>
    </source>
</evidence>
<evidence type="ECO:0000313" key="3">
    <source>
        <dbReference type="EMBL" id="EAR96791.1"/>
    </source>
</evidence>
<dbReference type="InParanoid" id="Q23JR9"/>
<evidence type="ECO:0000256" key="2">
    <source>
        <dbReference type="SAM" id="SignalP"/>
    </source>
</evidence>
<feature type="region of interest" description="Disordered" evidence="1">
    <location>
        <begin position="380"/>
        <end position="414"/>
    </location>
</feature>
<dbReference type="SUPFAM" id="SSF57184">
    <property type="entry name" value="Growth factor receptor domain"/>
    <property type="match status" value="1"/>
</dbReference>
<dbReference type="InterPro" id="IPR009030">
    <property type="entry name" value="Growth_fac_rcpt_cys_sf"/>
</dbReference>
<evidence type="ECO:0000256" key="1">
    <source>
        <dbReference type="SAM" id="MobiDB-lite"/>
    </source>
</evidence>
<dbReference type="RefSeq" id="XP_001017036.1">
    <property type="nucleotide sequence ID" value="XM_001017036.1"/>
</dbReference>
<dbReference type="EMBL" id="GG662682">
    <property type="protein sequence ID" value="EAR96791.1"/>
    <property type="molecule type" value="Genomic_DNA"/>
</dbReference>
<dbReference type="HOGENOM" id="CLU_565635_0_0_1"/>
<accession>Q23JR9</accession>
<dbReference type="Proteomes" id="UP000009168">
    <property type="component" value="Unassembled WGS sequence"/>
</dbReference>
<sequence>MKKQFIILALLGILALAQKECPENSFLKSDNCVCKEGYYGVSADKCVQCPDNTTSFPGLYYNTYDKATAADCKKCQYNYYVTGKATKEQPATCAKCPEHSMTTIHTNGEDVKTEAQACLECEDGYYWNNKDGKKVCLPCGSEGAVPFDKQKAGKDASFCNSCKETYFMTKAADSATGQPAQCSKCPEKSYSSVQTDVGSVASCSCVDRLADKLSDTVTTCVCKAGYTGITSNDYSKSGCEPACADNASKYDGRCACNKGYYGQKAQYGDKCEKCPELTLSNQCHGCNTGDKASIRSCYQCIENYFVEETADGYGSNAHAAKCKACPENSYNEEGGMGFCKCFDQYAERLNYVDNVCKCKYGYTGKVATTKGGVGCVKIGSSSSGSSGSNSNSGSSGSNSSSEKNDKETSESQSINVNTNSANLKILALMMLSAILI</sequence>
<keyword evidence="2" id="KW-0732">Signal</keyword>
<dbReference type="OrthoDB" id="10035969at2759"/>